<proteinExistence type="predicted"/>
<sequence>MNWDEAAIAIPEANQLYRDVLSKEEEWPVISVGLAARHWLRIVYRNFSDDMGMDFLVDWELGGQAATVAGRGHTVGPGMCWQGIIAVAAMADETLTYAQRFLLCLPVLGGPLPHDAKTVLQEALQQVMPRDWAPELADLLLADVLSGAQFHIRHGVRMCTGPGSYRHVQDMSLNQLRHVDEAFGARFYRNRYGSKEYAHREAGRSTGRWRFTVSESRAQENCVRLSGHLDGEIRDGEPALLGPQQIPAIHLEWDNGLVLRIDGNIPLPQPAAQLLPAD</sequence>
<gene>
    <name evidence="1" type="ORF">Rhe02_20890</name>
</gene>
<keyword evidence="2" id="KW-1185">Reference proteome</keyword>
<dbReference type="AlphaFoldDB" id="A0A8J3Q5Y4"/>
<comment type="caution">
    <text evidence="1">The sequence shown here is derived from an EMBL/GenBank/DDBJ whole genome shotgun (WGS) entry which is preliminary data.</text>
</comment>
<dbReference type="EMBL" id="BONY01000010">
    <property type="protein sequence ID" value="GIH04022.1"/>
    <property type="molecule type" value="Genomic_DNA"/>
</dbReference>
<organism evidence="1 2">
    <name type="scientific">Rhizocola hellebori</name>
    <dbReference type="NCBI Taxonomy" id="1392758"/>
    <lineage>
        <taxon>Bacteria</taxon>
        <taxon>Bacillati</taxon>
        <taxon>Actinomycetota</taxon>
        <taxon>Actinomycetes</taxon>
        <taxon>Micromonosporales</taxon>
        <taxon>Micromonosporaceae</taxon>
        <taxon>Rhizocola</taxon>
    </lineage>
</organism>
<name>A0A8J3Q5Y4_9ACTN</name>
<protein>
    <submittedName>
        <fullName evidence="1">Uncharacterized protein</fullName>
    </submittedName>
</protein>
<evidence type="ECO:0000313" key="2">
    <source>
        <dbReference type="Proteomes" id="UP000612899"/>
    </source>
</evidence>
<dbReference type="Proteomes" id="UP000612899">
    <property type="component" value="Unassembled WGS sequence"/>
</dbReference>
<reference evidence="1" key="1">
    <citation type="submission" date="2021-01" db="EMBL/GenBank/DDBJ databases">
        <title>Whole genome shotgun sequence of Rhizocola hellebori NBRC 109834.</title>
        <authorList>
            <person name="Komaki H."/>
            <person name="Tamura T."/>
        </authorList>
    </citation>
    <scope>NUCLEOTIDE SEQUENCE</scope>
    <source>
        <strain evidence="1">NBRC 109834</strain>
    </source>
</reference>
<evidence type="ECO:0000313" key="1">
    <source>
        <dbReference type="EMBL" id="GIH04022.1"/>
    </source>
</evidence>
<accession>A0A8J3Q5Y4</accession>